<dbReference type="OrthoDB" id="9757559at2"/>
<organism evidence="4 5">
    <name type="scientific">Pantoea deleyi</name>
    <dbReference type="NCBI Taxonomy" id="470932"/>
    <lineage>
        <taxon>Bacteria</taxon>
        <taxon>Pseudomonadati</taxon>
        <taxon>Pseudomonadota</taxon>
        <taxon>Gammaproteobacteria</taxon>
        <taxon>Enterobacterales</taxon>
        <taxon>Erwiniaceae</taxon>
        <taxon>Pantoea</taxon>
    </lineage>
</organism>
<comment type="caution">
    <text evidence="4">The sequence shown here is derived from an EMBL/GenBank/DDBJ whole genome shotgun (WGS) entry which is preliminary data.</text>
</comment>
<proteinExistence type="inferred from homology"/>
<evidence type="ECO:0000313" key="5">
    <source>
        <dbReference type="Proteomes" id="UP000317747"/>
    </source>
</evidence>
<dbReference type="SUPFAM" id="SSF56801">
    <property type="entry name" value="Acetyl-CoA synthetase-like"/>
    <property type="match status" value="1"/>
</dbReference>
<name>A0A506Q6Z5_9GAMM</name>
<dbReference type="Pfam" id="PF00501">
    <property type="entry name" value="AMP-binding"/>
    <property type="match status" value="1"/>
</dbReference>
<dbReference type="EMBL" id="VHJA01000055">
    <property type="protein sequence ID" value="TPV41582.1"/>
    <property type="molecule type" value="Genomic_DNA"/>
</dbReference>
<comment type="similarity">
    <text evidence="1">Belongs to the ATP-dependent AMP-binding enzyme family.</text>
</comment>
<evidence type="ECO:0000313" key="4">
    <source>
        <dbReference type="EMBL" id="TPV41582.1"/>
    </source>
</evidence>
<sequence length="478" mass="50810">MLIETLDRHANSQPDAVALVSTARSWTWREYEQAVSLLAAELQQAGVQRLGLALENGPRWIIADLACLKAGIVCVPIPAFFSPQQRSWVIGSAGLDAILSEASPAEGESVPVSAGQLQRLPCTHQPELHRDTVKITYTSGTTGQPKGVCLRQRGIEWTASALATAMAPLALARHLVVLPLSTLLENICGGYVPLLLGVTTVIPAASEVGFTGSSQFSHEVFAGALLRWQPQSLVLVPELLRVLSFLHSRMPSVTAALKFVAAGGGKVAVGLLNAAREAGLPVYEGYGLSECGSVVTLNLPDNVQAGSTGRPLPGVDISFDASGSLLVASPGNAAGYLGEAPFGTRVNTGDLAERDASGFIHINGRARNVQITAFGRNFSPEWIEAEAMSCGAVRRIVMFGEGLQRNVALIHAMEGMESAAREQLLALSAALPDYARPHHLIFTPVISSPELLTANGRPRRDAILTLMKHQILNCEEYI</sequence>
<accession>A0A506Q6Z5</accession>
<keyword evidence="2 4" id="KW-0436">Ligase</keyword>
<evidence type="ECO:0000256" key="2">
    <source>
        <dbReference type="ARBA" id="ARBA00022598"/>
    </source>
</evidence>
<evidence type="ECO:0000256" key="1">
    <source>
        <dbReference type="ARBA" id="ARBA00006432"/>
    </source>
</evidence>
<dbReference type="RefSeq" id="WP_140917100.1">
    <property type="nucleotide sequence ID" value="NZ_CP071407.1"/>
</dbReference>
<dbReference type="Proteomes" id="UP000317747">
    <property type="component" value="Unassembled WGS sequence"/>
</dbReference>
<gene>
    <name evidence="4" type="ORF">FJW01_10735</name>
</gene>
<feature type="domain" description="AMP-dependent synthetase/ligase" evidence="3">
    <location>
        <begin position="6"/>
        <end position="337"/>
    </location>
</feature>
<dbReference type="PROSITE" id="PS00455">
    <property type="entry name" value="AMP_BINDING"/>
    <property type="match status" value="1"/>
</dbReference>
<dbReference type="Gene3D" id="3.40.50.12780">
    <property type="entry name" value="N-terminal domain of ligase-like"/>
    <property type="match status" value="1"/>
</dbReference>
<keyword evidence="5" id="KW-1185">Reference proteome</keyword>
<reference evidence="4 5" key="1">
    <citation type="submission" date="2019-06" db="EMBL/GenBank/DDBJ databases">
        <title>Taxogenomics and systematics of the genus Pantoea.</title>
        <authorList>
            <person name="Tambong J.T."/>
        </authorList>
    </citation>
    <scope>NUCLEOTIDE SEQUENCE [LARGE SCALE GENOMIC DNA]</scope>
    <source>
        <strain evidence="4 5">LMG 24200</strain>
    </source>
</reference>
<dbReference type="InterPro" id="IPR020845">
    <property type="entry name" value="AMP-binding_CS"/>
</dbReference>
<evidence type="ECO:0000259" key="3">
    <source>
        <dbReference type="Pfam" id="PF00501"/>
    </source>
</evidence>
<protein>
    <submittedName>
        <fullName evidence="4">Long-chain fatty acid--CoA ligase</fullName>
    </submittedName>
</protein>
<dbReference type="InterPro" id="IPR000873">
    <property type="entry name" value="AMP-dep_synth/lig_dom"/>
</dbReference>
<dbReference type="GO" id="GO:0016874">
    <property type="term" value="F:ligase activity"/>
    <property type="evidence" value="ECO:0007669"/>
    <property type="project" value="UniProtKB-KW"/>
</dbReference>
<dbReference type="PANTHER" id="PTHR43767">
    <property type="entry name" value="LONG-CHAIN-FATTY-ACID--COA LIGASE"/>
    <property type="match status" value="1"/>
</dbReference>
<dbReference type="InterPro" id="IPR050237">
    <property type="entry name" value="ATP-dep_AMP-bd_enzyme"/>
</dbReference>
<dbReference type="AlphaFoldDB" id="A0A506Q6Z5"/>
<dbReference type="PANTHER" id="PTHR43767:SF8">
    <property type="entry name" value="LONG-CHAIN-FATTY-ACID--COA LIGASE"/>
    <property type="match status" value="1"/>
</dbReference>
<dbReference type="InterPro" id="IPR042099">
    <property type="entry name" value="ANL_N_sf"/>
</dbReference>